<feature type="domain" description="NADH:quinone oxidoreductase/Mrp antiporter transmembrane" evidence="8">
    <location>
        <begin position="89"/>
        <end position="364"/>
    </location>
</feature>
<feature type="transmembrane region" description="Helical" evidence="7">
    <location>
        <begin position="225"/>
        <end position="243"/>
    </location>
</feature>
<evidence type="ECO:0000256" key="6">
    <source>
        <dbReference type="ARBA" id="ARBA00049551"/>
    </source>
</evidence>
<feature type="transmembrane region" description="Helical" evidence="7">
    <location>
        <begin position="71"/>
        <end position="86"/>
    </location>
</feature>
<sequence length="436" mass="50210">MNIIQLFILLIILFLFLLLLNNKKLLNLFVISIIITYYLISLSTLKVFFFVVWFFISIGILLNYSKFSDELILILINLFSIILIIINTNILWLYLIIEIQTFTLFILIAKNRENILSLESSVKYFILGALSSGFYLLGVTFIFKFNLNLDLGFLWNLNFNSNIYIKLGYLLILISLFFKIAIFPLHFWIADIYEGSDIKLILLLSTLPKLGIIFILIHLISNDSIILICSLLSVVVGSFGAFNQTKIKRLLAYSGISHLGFIVLGISLGSELGYEPSMVYIIIYMFTTFSIILVFFLLNKNDIYIIDLGELYYSSKIIGLTLIFLIFSLAGIPPLLGFLSKFFIISILLSNNFIISCIILIIFSILSISYYLRVVKILYFQENKSFLVFKKILKPNNKLNYLNLIFINFIFFISTIFIFNPNSLLLLCNLSLKSVY</sequence>
<geneLocation type="mitochondrion" evidence="9"/>
<evidence type="ECO:0000256" key="3">
    <source>
        <dbReference type="ARBA" id="ARBA00022692"/>
    </source>
</evidence>
<dbReference type="GO" id="GO:0016020">
    <property type="term" value="C:membrane"/>
    <property type="evidence" value="ECO:0007669"/>
    <property type="project" value="UniProtKB-SubCell"/>
</dbReference>
<dbReference type="Pfam" id="PF00361">
    <property type="entry name" value="Proton_antipo_M"/>
    <property type="match status" value="1"/>
</dbReference>
<evidence type="ECO:0000256" key="1">
    <source>
        <dbReference type="ARBA" id="ARBA00004141"/>
    </source>
</evidence>
<evidence type="ECO:0000256" key="5">
    <source>
        <dbReference type="ARBA" id="ARBA00023136"/>
    </source>
</evidence>
<evidence type="ECO:0000259" key="8">
    <source>
        <dbReference type="Pfam" id="PF00361"/>
    </source>
</evidence>
<dbReference type="EC" id="7.1.1.2" evidence="2"/>
<dbReference type="PANTHER" id="PTHR22773">
    <property type="entry name" value="NADH DEHYDROGENASE"/>
    <property type="match status" value="1"/>
</dbReference>
<comment type="catalytic activity">
    <reaction evidence="6">
        <text>a ubiquinone + NADH + 5 H(+)(in) = a ubiquinol + NAD(+) + 4 H(+)(out)</text>
        <dbReference type="Rhea" id="RHEA:29091"/>
        <dbReference type="Rhea" id="RHEA-COMP:9565"/>
        <dbReference type="Rhea" id="RHEA-COMP:9566"/>
        <dbReference type="ChEBI" id="CHEBI:15378"/>
        <dbReference type="ChEBI" id="CHEBI:16389"/>
        <dbReference type="ChEBI" id="CHEBI:17976"/>
        <dbReference type="ChEBI" id="CHEBI:57540"/>
        <dbReference type="ChEBI" id="CHEBI:57945"/>
        <dbReference type="EC" id="7.1.1.2"/>
    </reaction>
</comment>
<feature type="transmembrane region" description="Helical" evidence="7">
    <location>
        <begin position="200"/>
        <end position="219"/>
    </location>
</feature>
<accession>A0A0S2IAY7</accession>
<feature type="transmembrane region" description="Helical" evidence="7">
    <location>
        <begin position="6"/>
        <end position="20"/>
    </location>
</feature>
<dbReference type="EMBL" id="KT809330">
    <property type="protein sequence ID" value="ALO20737.1"/>
    <property type="molecule type" value="Genomic_DNA"/>
</dbReference>
<keyword evidence="3 7" id="KW-0812">Transmembrane</keyword>
<feature type="transmembrane region" description="Helical" evidence="7">
    <location>
        <begin position="311"/>
        <end position="336"/>
    </location>
</feature>
<protein>
    <recommendedName>
        <fullName evidence="2">NADH:ubiquinone reductase (H(+)-translocating)</fullName>
        <ecNumber evidence="2">7.1.1.2</ecNumber>
    </recommendedName>
</protein>
<feature type="transmembrane region" description="Helical" evidence="7">
    <location>
        <begin position="342"/>
        <end position="372"/>
    </location>
</feature>
<keyword evidence="5 7" id="KW-0472">Membrane</keyword>
<feature type="transmembrane region" description="Helical" evidence="7">
    <location>
        <begin position="250"/>
        <end position="269"/>
    </location>
</feature>
<reference evidence="9" key="1">
    <citation type="journal article" date="2015" name="PeerJ">
        <title>Phylogenetic analysis of higher-level relationships within Hydroidolina (Cnidaria: Hydrozoa) using mitochondrial genome data and insight into their mitochondrial transcription.</title>
        <authorList>
            <person name="Kayal E."/>
            <person name="Bentlage B."/>
            <person name="Cartwright P."/>
            <person name="Yanagihara A.A."/>
            <person name="Lindsay D.J."/>
            <person name="Hopcroft R.R."/>
            <person name="Collins A.G."/>
        </authorList>
    </citation>
    <scope>NUCLEOTIDE SEQUENCE</scope>
</reference>
<feature type="transmembrane region" description="Helical" evidence="7">
    <location>
        <begin position="399"/>
        <end position="419"/>
    </location>
</feature>
<evidence type="ECO:0000256" key="7">
    <source>
        <dbReference type="SAM" id="Phobius"/>
    </source>
</evidence>
<evidence type="ECO:0000256" key="2">
    <source>
        <dbReference type="ARBA" id="ARBA00012944"/>
    </source>
</evidence>
<feature type="transmembrane region" description="Helical" evidence="7">
    <location>
        <begin position="163"/>
        <end position="188"/>
    </location>
</feature>
<feature type="transmembrane region" description="Helical" evidence="7">
    <location>
        <begin position="281"/>
        <end position="299"/>
    </location>
</feature>
<gene>
    <name evidence="9" type="primary">nad2</name>
</gene>
<dbReference type="AlphaFoldDB" id="A0A0S2IAY7"/>
<evidence type="ECO:0000313" key="9">
    <source>
        <dbReference type="EMBL" id="ALO20737.1"/>
    </source>
</evidence>
<keyword evidence="4 7" id="KW-1133">Transmembrane helix</keyword>
<dbReference type="InterPro" id="IPR001750">
    <property type="entry name" value="ND/Mrp_TM"/>
</dbReference>
<keyword evidence="9" id="KW-0496">Mitochondrion</keyword>
<name>A0A0S2IAY7_9CNID</name>
<organism evidence="9">
    <name type="scientific">Euphysa aurata</name>
    <dbReference type="NCBI Taxonomy" id="576745"/>
    <lineage>
        <taxon>Eukaryota</taxon>
        <taxon>Metazoa</taxon>
        <taxon>Cnidaria</taxon>
        <taxon>Hydrozoa</taxon>
        <taxon>Hydroidolina</taxon>
        <taxon>Anthoathecata</taxon>
        <taxon>Aplanulata</taxon>
        <taxon>Corymorphidae</taxon>
        <taxon>Euphysa</taxon>
    </lineage>
</organism>
<dbReference type="GO" id="GO:0008137">
    <property type="term" value="F:NADH dehydrogenase (ubiquinone) activity"/>
    <property type="evidence" value="ECO:0007669"/>
    <property type="project" value="UniProtKB-EC"/>
</dbReference>
<evidence type="ECO:0000256" key="4">
    <source>
        <dbReference type="ARBA" id="ARBA00022989"/>
    </source>
</evidence>
<feature type="transmembrane region" description="Helical" evidence="7">
    <location>
        <begin position="121"/>
        <end position="143"/>
    </location>
</feature>
<comment type="subcellular location">
    <subcellularLocation>
        <location evidence="1">Membrane</location>
        <topology evidence="1">Multi-pass membrane protein</topology>
    </subcellularLocation>
</comment>
<proteinExistence type="predicted"/>